<dbReference type="Gramene" id="KXG37410">
    <property type="protein sequence ID" value="KXG37410"/>
    <property type="gene ID" value="SORBI_3001G066300"/>
</dbReference>
<reference evidence="8 9" key="1">
    <citation type="journal article" date="2009" name="Nature">
        <title>The Sorghum bicolor genome and the diversification of grasses.</title>
        <authorList>
            <person name="Paterson A.H."/>
            <person name="Bowers J.E."/>
            <person name="Bruggmann R."/>
            <person name="Dubchak I."/>
            <person name="Grimwood J."/>
            <person name="Gundlach H."/>
            <person name="Haberer G."/>
            <person name="Hellsten U."/>
            <person name="Mitros T."/>
            <person name="Poliakov A."/>
            <person name="Schmutz J."/>
            <person name="Spannagl M."/>
            <person name="Tang H."/>
            <person name="Wang X."/>
            <person name="Wicker T."/>
            <person name="Bharti A.K."/>
            <person name="Chapman J."/>
            <person name="Feltus F.A."/>
            <person name="Gowik U."/>
            <person name="Grigoriev I.V."/>
            <person name="Lyons E."/>
            <person name="Maher C.A."/>
            <person name="Martis M."/>
            <person name="Narechania A."/>
            <person name="Otillar R.P."/>
            <person name="Penning B.W."/>
            <person name="Salamov A.A."/>
            <person name="Wang Y."/>
            <person name="Zhang L."/>
            <person name="Carpita N.C."/>
            <person name="Freeling M."/>
            <person name="Gingle A.R."/>
            <person name="Hash C.T."/>
            <person name="Keller B."/>
            <person name="Klein P."/>
            <person name="Kresovich S."/>
            <person name="McCann M.C."/>
            <person name="Ming R."/>
            <person name="Peterson D.G."/>
            <person name="Mehboob-ur-Rahman"/>
            <person name="Ware D."/>
            <person name="Westhoff P."/>
            <person name="Mayer K.F."/>
            <person name="Messing J."/>
            <person name="Rokhsar D.S."/>
        </authorList>
    </citation>
    <scope>NUCLEOTIDE SEQUENCE [LARGE SCALE GENOMIC DNA]</scope>
    <source>
        <strain evidence="9">cv. BTx623</strain>
    </source>
</reference>
<organism evidence="8 9">
    <name type="scientific">Sorghum bicolor</name>
    <name type="common">Sorghum</name>
    <name type="synonym">Sorghum vulgare</name>
    <dbReference type="NCBI Taxonomy" id="4558"/>
    <lineage>
        <taxon>Eukaryota</taxon>
        <taxon>Viridiplantae</taxon>
        <taxon>Streptophyta</taxon>
        <taxon>Embryophyta</taxon>
        <taxon>Tracheophyta</taxon>
        <taxon>Spermatophyta</taxon>
        <taxon>Magnoliopsida</taxon>
        <taxon>Liliopsida</taxon>
        <taxon>Poales</taxon>
        <taxon>Poaceae</taxon>
        <taxon>PACMAD clade</taxon>
        <taxon>Panicoideae</taxon>
        <taxon>Andropogonodae</taxon>
        <taxon>Andropogoneae</taxon>
        <taxon>Sorghinae</taxon>
        <taxon>Sorghum</taxon>
    </lineage>
</organism>
<reference evidence="9" key="2">
    <citation type="journal article" date="2018" name="Plant J.">
        <title>The Sorghum bicolor reference genome: improved assembly, gene annotations, a transcriptome atlas, and signatures of genome organization.</title>
        <authorList>
            <person name="McCormick R.F."/>
            <person name="Truong S.K."/>
            <person name="Sreedasyam A."/>
            <person name="Jenkins J."/>
            <person name="Shu S."/>
            <person name="Sims D."/>
            <person name="Kennedy M."/>
            <person name="Amirebrahimi M."/>
            <person name="Weers B.D."/>
            <person name="McKinley B."/>
            <person name="Mattison A."/>
            <person name="Morishige D.T."/>
            <person name="Grimwood J."/>
            <person name="Schmutz J."/>
            <person name="Mullet J.E."/>
        </authorList>
    </citation>
    <scope>NUCLEOTIDE SEQUENCE [LARGE SCALE GENOMIC DNA]</scope>
    <source>
        <strain evidence="9">cv. BTx623</strain>
    </source>
</reference>
<evidence type="ECO:0000313" key="8">
    <source>
        <dbReference type="EMBL" id="KXG37410.1"/>
    </source>
</evidence>
<sequence length="345" mass="39003">MDEASTSASGAATRRAFPPARSGVFYRFTQQNLPAWKPAMTPGCLIAMFLIIGIIFVPFGLLCLQSSNHVAEIIHRYDVDCVPNAYRGNRQAYIKDSSILKNCTLQAKVLEHMRAPIYVYYELENFYQNHRRYIKSRSDKQLRFGAKYTAESCSPVQWDNNGSPIVPCGLIAWSLFNDTYDFTRGSKEIKVNRKNISWKSDREHKFGRDVFPSNFQNGTLIGGGKLDPTVPLSEQEDLIVWMRTSALPKFRKLYGVIEDDLHADETITILIGNNYNTYTFGGKKSIVLSTASWLGGKNNFLGHAYIVTGSLSIFISILFALIHVKYPRPQGDPNCLSWNRKNSNS</sequence>
<dbReference type="InterPro" id="IPR005045">
    <property type="entry name" value="CDC50/LEM3_fam"/>
</dbReference>
<keyword evidence="9" id="KW-1185">Reference proteome</keyword>
<name>A0A1B6QHN8_SORBI</name>
<evidence type="ECO:0000256" key="6">
    <source>
        <dbReference type="PIRNR" id="PIRNR015840"/>
    </source>
</evidence>
<dbReference type="STRING" id="4558.A0A1B6QHN8"/>
<comment type="similarity">
    <text evidence="2 6">Belongs to the CDC50/LEM3 family.</text>
</comment>
<evidence type="ECO:0000256" key="2">
    <source>
        <dbReference type="ARBA" id="ARBA00009457"/>
    </source>
</evidence>
<evidence type="ECO:0000256" key="7">
    <source>
        <dbReference type="SAM" id="Phobius"/>
    </source>
</evidence>
<dbReference type="GO" id="GO:0005783">
    <property type="term" value="C:endoplasmic reticulum"/>
    <property type="evidence" value="ECO:0000318"/>
    <property type="project" value="GO_Central"/>
</dbReference>
<keyword evidence="3 7" id="KW-0812">Transmembrane</keyword>
<dbReference type="PIRSF" id="PIRSF015840">
    <property type="entry name" value="DUF284_TM_euk"/>
    <property type="match status" value="1"/>
</dbReference>
<evidence type="ECO:0000256" key="1">
    <source>
        <dbReference type="ARBA" id="ARBA00004370"/>
    </source>
</evidence>
<dbReference type="ExpressionAtlas" id="A0A1B6QHN8">
    <property type="expression patterns" value="baseline"/>
</dbReference>
<evidence type="ECO:0000313" key="9">
    <source>
        <dbReference type="Proteomes" id="UP000000768"/>
    </source>
</evidence>
<evidence type="ECO:0000256" key="3">
    <source>
        <dbReference type="ARBA" id="ARBA00022692"/>
    </source>
</evidence>
<feature type="transmembrane region" description="Helical" evidence="7">
    <location>
        <begin position="304"/>
        <end position="324"/>
    </location>
</feature>
<proteinExistence type="inferred from homology"/>
<dbReference type="GO" id="GO:0005794">
    <property type="term" value="C:Golgi apparatus"/>
    <property type="evidence" value="ECO:0000318"/>
    <property type="project" value="GO_Central"/>
</dbReference>
<comment type="subcellular location">
    <subcellularLocation>
        <location evidence="1">Membrane</location>
    </subcellularLocation>
</comment>
<dbReference type="InParanoid" id="A0A1B6QHN8"/>
<dbReference type="FunCoup" id="A0A1B6QHN8">
    <property type="interactions" value="2443"/>
</dbReference>
<dbReference type="AlphaFoldDB" id="A0A1B6QHN8"/>
<accession>A0A1B6QHN8</accession>
<gene>
    <name evidence="8" type="ORF">SORBI_3001G066300</name>
</gene>
<evidence type="ECO:0000256" key="5">
    <source>
        <dbReference type="ARBA" id="ARBA00023136"/>
    </source>
</evidence>
<protein>
    <recommendedName>
        <fullName evidence="6">ALA-interacting subunit</fullName>
    </recommendedName>
</protein>
<evidence type="ECO:0000256" key="4">
    <source>
        <dbReference type="ARBA" id="ARBA00022989"/>
    </source>
</evidence>
<dbReference type="EMBL" id="CM000760">
    <property type="protein sequence ID" value="KXG37410.1"/>
    <property type="molecule type" value="Genomic_DNA"/>
</dbReference>
<dbReference type="Proteomes" id="UP000000768">
    <property type="component" value="Chromosome 1"/>
</dbReference>
<dbReference type="PANTHER" id="PTHR10926:SF29">
    <property type="entry name" value="ALA-INTERACTING SUBUNIT 2-RELATED"/>
    <property type="match status" value="1"/>
</dbReference>
<keyword evidence="5 6" id="KW-0472">Membrane</keyword>
<dbReference type="OrthoDB" id="340608at2759"/>
<dbReference type="Pfam" id="PF03381">
    <property type="entry name" value="CDC50"/>
    <property type="match status" value="1"/>
</dbReference>
<dbReference type="eggNOG" id="KOG2952">
    <property type="taxonomic scope" value="Eukaryota"/>
</dbReference>
<keyword evidence="4 7" id="KW-1133">Transmembrane helix</keyword>
<dbReference type="GO" id="GO:0005886">
    <property type="term" value="C:plasma membrane"/>
    <property type="evidence" value="ECO:0000318"/>
    <property type="project" value="GO_Central"/>
</dbReference>
<feature type="transmembrane region" description="Helical" evidence="7">
    <location>
        <begin position="39"/>
        <end position="64"/>
    </location>
</feature>
<dbReference type="PANTHER" id="PTHR10926">
    <property type="entry name" value="CELL CYCLE CONTROL PROTEIN 50"/>
    <property type="match status" value="1"/>
</dbReference>